<proteinExistence type="predicted"/>
<sequence>MPIKEVLALMFDKVAIKITRYEQKIDINKMPFGKLHQDEIMNAYGILRFLDKQLDKLSRKSKSYLSSRQVFRRDIVCTMLRNPN</sequence>
<dbReference type="SUPFAM" id="SSF47587">
    <property type="entry name" value="Domain of poly(ADP-ribose) polymerase"/>
    <property type="match status" value="1"/>
</dbReference>
<evidence type="ECO:0000313" key="2">
    <source>
        <dbReference type="Proteomes" id="UP000887540"/>
    </source>
</evidence>
<protein>
    <submittedName>
        <fullName evidence="3">PARP alpha-helical domain-containing protein</fullName>
    </submittedName>
</protein>
<accession>A0A914C004</accession>
<dbReference type="Pfam" id="PF02877">
    <property type="entry name" value="PARP_reg"/>
    <property type="match status" value="1"/>
</dbReference>
<dbReference type="GO" id="GO:0003950">
    <property type="term" value="F:NAD+ poly-ADP-ribosyltransferase activity"/>
    <property type="evidence" value="ECO:0007669"/>
    <property type="project" value="InterPro"/>
</dbReference>
<dbReference type="AlphaFoldDB" id="A0A914C004"/>
<reference evidence="3" key="1">
    <citation type="submission" date="2022-11" db="UniProtKB">
        <authorList>
            <consortium name="WormBaseParasite"/>
        </authorList>
    </citation>
    <scope>IDENTIFICATION</scope>
</reference>
<dbReference type="WBParaSite" id="ACRNAN_Path_140.g491.t1">
    <property type="protein sequence ID" value="ACRNAN_Path_140.g491.t1"/>
    <property type="gene ID" value="ACRNAN_Path_140.g491"/>
</dbReference>
<feature type="domain" description="PARP alpha-helical" evidence="1">
    <location>
        <begin position="1"/>
        <end position="84"/>
    </location>
</feature>
<dbReference type="PROSITE" id="PS51060">
    <property type="entry name" value="PARP_ALPHA_HD"/>
    <property type="match status" value="1"/>
</dbReference>
<name>A0A914C004_9BILA</name>
<dbReference type="Gene3D" id="1.20.142.10">
    <property type="entry name" value="Poly(ADP-ribose) polymerase, regulatory domain"/>
    <property type="match status" value="1"/>
</dbReference>
<keyword evidence="2" id="KW-1185">Reference proteome</keyword>
<dbReference type="InterPro" id="IPR036616">
    <property type="entry name" value="Poly(ADP-ribose)pol_reg_dom_sf"/>
</dbReference>
<dbReference type="InterPro" id="IPR004102">
    <property type="entry name" value="Poly(ADP-ribose)pol_reg_dom"/>
</dbReference>
<evidence type="ECO:0000313" key="3">
    <source>
        <dbReference type="WBParaSite" id="ACRNAN_Path_140.g491.t1"/>
    </source>
</evidence>
<dbReference type="Proteomes" id="UP000887540">
    <property type="component" value="Unplaced"/>
</dbReference>
<evidence type="ECO:0000259" key="1">
    <source>
        <dbReference type="PROSITE" id="PS51060"/>
    </source>
</evidence>
<organism evidence="2 3">
    <name type="scientific">Acrobeloides nanus</name>
    <dbReference type="NCBI Taxonomy" id="290746"/>
    <lineage>
        <taxon>Eukaryota</taxon>
        <taxon>Metazoa</taxon>
        <taxon>Ecdysozoa</taxon>
        <taxon>Nematoda</taxon>
        <taxon>Chromadorea</taxon>
        <taxon>Rhabditida</taxon>
        <taxon>Tylenchina</taxon>
        <taxon>Cephalobomorpha</taxon>
        <taxon>Cephaloboidea</taxon>
        <taxon>Cephalobidae</taxon>
        <taxon>Acrobeloides</taxon>
    </lineage>
</organism>